<accession>A0ABP9XR37</accession>
<keyword evidence="3" id="KW-1185">Reference proteome</keyword>
<sequence>MSATEITSNKTKYILLTNGDTYAGRTLAIYIADQLMKREGQLKKHWRLRVLCEDKNTMKDLDKRGIEVKEVDYESQSMLRDQMKINIKALIFNPFSSTDRLIQRSKNLIDAAIHEKVTRILMMGSSSTQDLETPMGKFSEVESYLRDRYKYGAWAVFRIPLIQQFMHFWSSMIENKSVIGLPMSESDYLLTVNIMDICECVCQAALSKKCSVWTNQRQSTDSGSSSDYEEETTTAADPDTRTAIKRVYELTCAVPGSLYLFSKALSDAVRKDGFDTDVDATIITDEQLESYLKFVSEGKKKETESLLSTVFPDKGLNKSRKTSAETSLLQSFKALFSDDKAKCFTYEQDDPNWYPASKYLNPFCIELILNHFRNARSSDMPNLPSSDICDITGRAPIEISEFFMENRRQFRPE</sequence>
<evidence type="ECO:0008006" key="4">
    <source>
        <dbReference type="Google" id="ProtNLM"/>
    </source>
</evidence>
<protein>
    <recommendedName>
        <fullName evidence="4">NAD(P)-binding domain-containing protein</fullName>
    </recommendedName>
</protein>
<name>A0ABP9XR37_9FUNG</name>
<comment type="caution">
    <text evidence="2">The sequence shown here is derived from an EMBL/GenBank/DDBJ whole genome shotgun (WGS) entry which is preliminary data.</text>
</comment>
<evidence type="ECO:0000313" key="2">
    <source>
        <dbReference type="EMBL" id="GAA5796878.1"/>
    </source>
</evidence>
<evidence type="ECO:0000256" key="1">
    <source>
        <dbReference type="SAM" id="MobiDB-lite"/>
    </source>
</evidence>
<evidence type="ECO:0000313" key="3">
    <source>
        <dbReference type="Proteomes" id="UP001476247"/>
    </source>
</evidence>
<dbReference type="EMBL" id="BAABUJ010000007">
    <property type="protein sequence ID" value="GAA5796878.1"/>
    <property type="molecule type" value="Genomic_DNA"/>
</dbReference>
<dbReference type="Proteomes" id="UP001476247">
    <property type="component" value="Unassembled WGS sequence"/>
</dbReference>
<dbReference type="Gene3D" id="3.40.50.720">
    <property type="entry name" value="NAD(P)-binding Rossmann-like Domain"/>
    <property type="match status" value="1"/>
</dbReference>
<gene>
    <name evidence="2" type="ORF">HPULCUR_002256</name>
</gene>
<dbReference type="SUPFAM" id="SSF51735">
    <property type="entry name" value="NAD(P)-binding Rossmann-fold domains"/>
    <property type="match status" value="1"/>
</dbReference>
<dbReference type="InterPro" id="IPR036291">
    <property type="entry name" value="NAD(P)-bd_dom_sf"/>
</dbReference>
<proteinExistence type="predicted"/>
<reference evidence="2 3" key="1">
    <citation type="submission" date="2024-04" db="EMBL/GenBank/DDBJ databases">
        <title>genome sequences of Mucor flavus KT1a and Helicostylum pulchrum KT1b strains isolation_sourced from the surface of a dry-aged beef.</title>
        <authorList>
            <person name="Toyotome T."/>
            <person name="Hosono M."/>
            <person name="Torimaru M."/>
            <person name="Fukuda K."/>
            <person name="Mikami N."/>
        </authorList>
    </citation>
    <scope>NUCLEOTIDE SEQUENCE [LARGE SCALE GENOMIC DNA]</scope>
    <source>
        <strain evidence="2 3">KT1b</strain>
    </source>
</reference>
<feature type="region of interest" description="Disordered" evidence="1">
    <location>
        <begin position="216"/>
        <end position="236"/>
    </location>
</feature>
<organism evidence="2 3">
    <name type="scientific">Helicostylum pulchrum</name>
    <dbReference type="NCBI Taxonomy" id="562976"/>
    <lineage>
        <taxon>Eukaryota</taxon>
        <taxon>Fungi</taxon>
        <taxon>Fungi incertae sedis</taxon>
        <taxon>Mucoromycota</taxon>
        <taxon>Mucoromycotina</taxon>
        <taxon>Mucoromycetes</taxon>
        <taxon>Mucorales</taxon>
        <taxon>Mucorineae</taxon>
        <taxon>Mucoraceae</taxon>
        <taxon>Helicostylum</taxon>
    </lineage>
</organism>